<keyword evidence="1" id="KW-0813">Transport</keyword>
<protein>
    <submittedName>
        <fullName evidence="5">Molybdate transport system ATP-binding protein</fullName>
    </submittedName>
</protein>
<dbReference type="AlphaFoldDB" id="A0A4R3KKA3"/>
<dbReference type="PANTHER" id="PTHR42781">
    <property type="entry name" value="SPERMIDINE/PUTRESCINE IMPORT ATP-BINDING PROTEIN POTA"/>
    <property type="match status" value="1"/>
</dbReference>
<feature type="domain" description="ABC transporter" evidence="4">
    <location>
        <begin position="1"/>
        <end position="216"/>
    </location>
</feature>
<evidence type="ECO:0000313" key="5">
    <source>
        <dbReference type="EMBL" id="TCS83150.1"/>
    </source>
</evidence>
<dbReference type="GO" id="GO:0016887">
    <property type="term" value="F:ATP hydrolysis activity"/>
    <property type="evidence" value="ECO:0007669"/>
    <property type="project" value="InterPro"/>
</dbReference>
<reference evidence="5 6" key="1">
    <citation type="submission" date="2019-03" db="EMBL/GenBank/DDBJ databases">
        <title>Genomic Encyclopedia of Type Strains, Phase IV (KMG-IV): sequencing the most valuable type-strain genomes for metagenomic binning, comparative biology and taxonomic classification.</title>
        <authorList>
            <person name="Goeker M."/>
        </authorList>
    </citation>
    <scope>NUCLEOTIDE SEQUENCE [LARGE SCALE GENOMIC DNA]</scope>
    <source>
        <strain evidence="5 6">DSM 23802</strain>
    </source>
</reference>
<dbReference type="Proteomes" id="UP000295788">
    <property type="component" value="Unassembled WGS sequence"/>
</dbReference>
<dbReference type="InterPro" id="IPR003439">
    <property type="entry name" value="ABC_transporter-like_ATP-bd"/>
</dbReference>
<dbReference type="PANTHER" id="PTHR42781:SF4">
    <property type="entry name" value="SPERMIDINE_PUTRESCINE IMPORT ATP-BINDING PROTEIN POTA"/>
    <property type="match status" value="1"/>
</dbReference>
<evidence type="ECO:0000256" key="1">
    <source>
        <dbReference type="ARBA" id="ARBA00022448"/>
    </source>
</evidence>
<dbReference type="PROSITE" id="PS50893">
    <property type="entry name" value="ABC_TRANSPORTER_2"/>
    <property type="match status" value="1"/>
</dbReference>
<dbReference type="InterPro" id="IPR027417">
    <property type="entry name" value="P-loop_NTPase"/>
</dbReference>
<name>A0A4R3KKA3_9BACI</name>
<dbReference type="InterPro" id="IPR017871">
    <property type="entry name" value="ABC_transporter-like_CS"/>
</dbReference>
<evidence type="ECO:0000313" key="6">
    <source>
        <dbReference type="Proteomes" id="UP000295788"/>
    </source>
</evidence>
<dbReference type="SMART" id="SM00382">
    <property type="entry name" value="AAA"/>
    <property type="match status" value="1"/>
</dbReference>
<keyword evidence="6" id="KW-1185">Reference proteome</keyword>
<sequence length="216" mass="25166">MIQFHIVKNLSQYRLDVQYSFEDEILVLFGPSGSGKTTILSIIAGLTKPDEGKILFNQTTFFDSEKKINLPVQQRKIGCVFQDYALFPHMTVEQNILYGVKHQHLPLDQNEYERLTSQLKVNHLLQRYPANLSGGEKQRVALARALITSPKLLLLDEPFSALDYDTRVEFRQELKRLHQLWQIPFILVTHDREEARILGDIILYLYQGQIIKEERI</sequence>
<dbReference type="InterPro" id="IPR050093">
    <property type="entry name" value="ABC_SmlMolc_Importer"/>
</dbReference>
<dbReference type="InterPro" id="IPR003593">
    <property type="entry name" value="AAA+_ATPase"/>
</dbReference>
<dbReference type="EMBL" id="SMAB01000006">
    <property type="protein sequence ID" value="TCS83150.1"/>
    <property type="molecule type" value="Genomic_DNA"/>
</dbReference>
<evidence type="ECO:0000256" key="3">
    <source>
        <dbReference type="ARBA" id="ARBA00022840"/>
    </source>
</evidence>
<proteinExistence type="predicted"/>
<organism evidence="5 6">
    <name type="scientific">Tepidibacillus fermentans</name>
    <dbReference type="NCBI Taxonomy" id="1281767"/>
    <lineage>
        <taxon>Bacteria</taxon>
        <taxon>Bacillati</taxon>
        <taxon>Bacillota</taxon>
        <taxon>Bacilli</taxon>
        <taxon>Bacillales</taxon>
        <taxon>Bacillaceae</taxon>
        <taxon>Tepidibacillus</taxon>
    </lineage>
</organism>
<keyword evidence="3 5" id="KW-0067">ATP-binding</keyword>
<dbReference type="SUPFAM" id="SSF52540">
    <property type="entry name" value="P-loop containing nucleoside triphosphate hydrolases"/>
    <property type="match status" value="1"/>
</dbReference>
<gene>
    <name evidence="5" type="ORF">EDD72_10677</name>
</gene>
<comment type="caution">
    <text evidence="5">The sequence shown here is derived from an EMBL/GenBank/DDBJ whole genome shotgun (WGS) entry which is preliminary data.</text>
</comment>
<accession>A0A4R3KKA3</accession>
<evidence type="ECO:0000259" key="4">
    <source>
        <dbReference type="PROSITE" id="PS50893"/>
    </source>
</evidence>
<keyword evidence="2" id="KW-0547">Nucleotide-binding</keyword>
<dbReference type="Gene3D" id="3.40.50.300">
    <property type="entry name" value="P-loop containing nucleotide triphosphate hydrolases"/>
    <property type="match status" value="1"/>
</dbReference>
<evidence type="ECO:0000256" key="2">
    <source>
        <dbReference type="ARBA" id="ARBA00022741"/>
    </source>
</evidence>
<dbReference type="Pfam" id="PF00005">
    <property type="entry name" value="ABC_tran"/>
    <property type="match status" value="1"/>
</dbReference>
<dbReference type="OrthoDB" id="9802264at2"/>
<dbReference type="GO" id="GO:0005524">
    <property type="term" value="F:ATP binding"/>
    <property type="evidence" value="ECO:0007669"/>
    <property type="project" value="UniProtKB-KW"/>
</dbReference>
<dbReference type="PROSITE" id="PS00211">
    <property type="entry name" value="ABC_TRANSPORTER_1"/>
    <property type="match status" value="1"/>
</dbReference>
<dbReference type="RefSeq" id="WP_132768098.1">
    <property type="nucleotide sequence ID" value="NZ_SMAB01000006.1"/>
</dbReference>